<feature type="compositionally biased region" description="Low complexity" evidence="1">
    <location>
        <begin position="183"/>
        <end position="200"/>
    </location>
</feature>
<keyword evidence="2" id="KW-1133">Transmembrane helix</keyword>
<feature type="region of interest" description="Disordered" evidence="1">
    <location>
        <begin position="172"/>
        <end position="206"/>
    </location>
</feature>
<feature type="chain" id="PRO_5046730493" description="Secreted protein" evidence="3">
    <location>
        <begin position="30"/>
        <end position="233"/>
    </location>
</feature>
<feature type="transmembrane region" description="Helical" evidence="2">
    <location>
        <begin position="208"/>
        <end position="226"/>
    </location>
</feature>
<dbReference type="RefSeq" id="WP_189297768.1">
    <property type="nucleotide sequence ID" value="NZ_BMRP01000004.1"/>
</dbReference>
<evidence type="ECO:0000256" key="2">
    <source>
        <dbReference type="SAM" id="Phobius"/>
    </source>
</evidence>
<keyword evidence="2" id="KW-0472">Membrane</keyword>
<dbReference type="EMBL" id="BMRP01000004">
    <property type="protein sequence ID" value="GGU52232.1"/>
    <property type="molecule type" value="Genomic_DNA"/>
</dbReference>
<dbReference type="Proteomes" id="UP000654471">
    <property type="component" value="Unassembled WGS sequence"/>
</dbReference>
<keyword evidence="2" id="KW-0812">Transmembrane</keyword>
<gene>
    <name evidence="4" type="ORF">GCM10010211_15790</name>
</gene>
<protein>
    <recommendedName>
        <fullName evidence="6">Secreted protein</fullName>
    </recommendedName>
</protein>
<feature type="signal peptide" evidence="3">
    <location>
        <begin position="1"/>
        <end position="29"/>
    </location>
</feature>
<keyword evidence="3" id="KW-0732">Signal</keyword>
<dbReference type="NCBIfam" id="NF040672">
    <property type="entry name" value="SCO2322_fam"/>
    <property type="match status" value="1"/>
</dbReference>
<reference evidence="5" key="1">
    <citation type="journal article" date="2019" name="Int. J. Syst. Evol. Microbiol.">
        <title>The Global Catalogue of Microorganisms (GCM) 10K type strain sequencing project: providing services to taxonomists for standard genome sequencing and annotation.</title>
        <authorList>
            <consortium name="The Broad Institute Genomics Platform"/>
            <consortium name="The Broad Institute Genome Sequencing Center for Infectious Disease"/>
            <person name="Wu L."/>
            <person name="Ma J."/>
        </authorList>
    </citation>
    <scope>NUCLEOTIDE SEQUENCE [LARGE SCALE GENOMIC DNA]</scope>
    <source>
        <strain evidence="5">JCM 3399</strain>
    </source>
</reference>
<comment type="caution">
    <text evidence="4">The sequence shown here is derived from an EMBL/GenBank/DDBJ whole genome shotgun (WGS) entry which is preliminary data.</text>
</comment>
<keyword evidence="5" id="KW-1185">Reference proteome</keyword>
<dbReference type="InterPro" id="IPR047704">
    <property type="entry name" value="GPS-CTERM"/>
</dbReference>
<evidence type="ECO:0000256" key="1">
    <source>
        <dbReference type="SAM" id="MobiDB-lite"/>
    </source>
</evidence>
<evidence type="ECO:0000256" key="3">
    <source>
        <dbReference type="SAM" id="SignalP"/>
    </source>
</evidence>
<evidence type="ECO:0008006" key="6">
    <source>
        <dbReference type="Google" id="ProtNLM"/>
    </source>
</evidence>
<name>A0ABQ2UT15_9ACTN</name>
<accession>A0ABQ2UT15</accession>
<dbReference type="InterPro" id="IPR047703">
    <property type="entry name" value="SCO2322-like"/>
</dbReference>
<proteinExistence type="predicted"/>
<evidence type="ECO:0000313" key="4">
    <source>
        <dbReference type="EMBL" id="GGU52232.1"/>
    </source>
</evidence>
<dbReference type="NCBIfam" id="NF040681">
    <property type="entry name" value="GPS-CTERM"/>
    <property type="match status" value="1"/>
</dbReference>
<sequence>MRGSRSGRGAAALLLAGAVAGLSAGPAQAQEYRYWSFWEGKSGSAGGSWAYATEGPATLRPADGAVAGFRFTVSTDSAKAGSPRTAPDFAAICRTTPAKPGSKRIAVTLDFGTAADAPAGEQPPPARTACAQVPEDASAGDALAAVAKPLRYDANALLCAIAGYPRSGCAEQVADGSKGGAKDGAQQGPGTSGTSPAADSGGSGGPSAGLLGGIAAVVVLGAAGVWQARRRRG</sequence>
<evidence type="ECO:0000313" key="5">
    <source>
        <dbReference type="Proteomes" id="UP000654471"/>
    </source>
</evidence>
<organism evidence="4 5">
    <name type="scientific">Streptomyces albospinus</name>
    <dbReference type="NCBI Taxonomy" id="285515"/>
    <lineage>
        <taxon>Bacteria</taxon>
        <taxon>Bacillati</taxon>
        <taxon>Actinomycetota</taxon>
        <taxon>Actinomycetes</taxon>
        <taxon>Kitasatosporales</taxon>
        <taxon>Streptomycetaceae</taxon>
        <taxon>Streptomyces</taxon>
    </lineage>
</organism>